<dbReference type="SUPFAM" id="SSF53098">
    <property type="entry name" value="Ribonuclease H-like"/>
    <property type="match status" value="1"/>
</dbReference>
<feature type="compositionally biased region" description="Polar residues" evidence="19">
    <location>
        <begin position="783"/>
        <end position="802"/>
    </location>
</feature>
<dbReference type="Gene3D" id="3.30.70.270">
    <property type="match status" value="2"/>
</dbReference>
<keyword evidence="14" id="KW-0239">DNA-directed DNA polymerase</keyword>
<evidence type="ECO:0000256" key="10">
    <source>
        <dbReference type="ARBA" id="ARBA00022842"/>
    </source>
</evidence>
<dbReference type="InterPro" id="IPR001878">
    <property type="entry name" value="Znf_CCHC"/>
</dbReference>
<keyword evidence="2" id="KW-0645">Protease</keyword>
<keyword evidence="15" id="KW-0238">DNA-binding</keyword>
<evidence type="ECO:0000256" key="7">
    <source>
        <dbReference type="ARBA" id="ARBA00022750"/>
    </source>
</evidence>
<keyword evidence="16" id="KW-0233">DNA recombination</keyword>
<feature type="compositionally biased region" description="Basic and acidic residues" evidence="19">
    <location>
        <begin position="725"/>
        <end position="736"/>
    </location>
</feature>
<evidence type="ECO:0000256" key="9">
    <source>
        <dbReference type="ARBA" id="ARBA00022801"/>
    </source>
</evidence>
<dbReference type="EC" id="2.7.7.49" evidence="1"/>
<gene>
    <name evidence="22" type="ORF">LAZ67_15000449</name>
</gene>
<protein>
    <recommendedName>
        <fullName evidence="1">RNA-directed DNA polymerase</fullName>
        <ecNumber evidence="1">2.7.7.49</ecNumber>
    </recommendedName>
</protein>
<keyword evidence="3" id="KW-0808">Transferase</keyword>
<feature type="region of interest" description="Disordered" evidence="19">
    <location>
        <begin position="428"/>
        <end position="492"/>
    </location>
</feature>
<dbReference type="Pfam" id="PF17919">
    <property type="entry name" value="RT_RNaseH_2"/>
    <property type="match status" value="1"/>
</dbReference>
<dbReference type="Pfam" id="PF24626">
    <property type="entry name" value="SH3_Tf2-1"/>
    <property type="match status" value="1"/>
</dbReference>
<dbReference type="Pfam" id="PF17921">
    <property type="entry name" value="Integrase_H2C2"/>
    <property type="match status" value="2"/>
</dbReference>
<dbReference type="InterPro" id="IPR005312">
    <property type="entry name" value="DUF1759"/>
</dbReference>
<evidence type="ECO:0000259" key="20">
    <source>
        <dbReference type="PROSITE" id="PS50158"/>
    </source>
</evidence>
<dbReference type="PROSITE" id="PS00141">
    <property type="entry name" value="ASP_PROTEASE"/>
    <property type="match status" value="1"/>
</dbReference>
<accession>A0ABY6L818</accession>
<evidence type="ECO:0000256" key="14">
    <source>
        <dbReference type="ARBA" id="ARBA00022932"/>
    </source>
</evidence>
<keyword evidence="6" id="KW-0479">Metal-binding</keyword>
<keyword evidence="7" id="KW-0064">Aspartyl protease</keyword>
<keyword evidence="10" id="KW-0460">Magnesium</keyword>
<evidence type="ECO:0000256" key="1">
    <source>
        <dbReference type="ARBA" id="ARBA00012493"/>
    </source>
</evidence>
<proteinExistence type="predicted"/>
<dbReference type="InterPro" id="IPR012337">
    <property type="entry name" value="RNaseH-like_sf"/>
</dbReference>
<feature type="compositionally biased region" description="Low complexity" evidence="19">
    <location>
        <begin position="116"/>
        <end position="135"/>
    </location>
</feature>
<evidence type="ECO:0000256" key="8">
    <source>
        <dbReference type="ARBA" id="ARBA00022759"/>
    </source>
</evidence>
<dbReference type="InterPro" id="IPR041577">
    <property type="entry name" value="RT_RNaseH_2"/>
</dbReference>
<evidence type="ECO:0000256" key="4">
    <source>
        <dbReference type="ARBA" id="ARBA00022695"/>
    </source>
</evidence>
<evidence type="ECO:0000256" key="16">
    <source>
        <dbReference type="ARBA" id="ARBA00023172"/>
    </source>
</evidence>
<evidence type="ECO:0000259" key="21">
    <source>
        <dbReference type="PROSITE" id="PS50994"/>
    </source>
</evidence>
<keyword evidence="5" id="KW-0540">Nuclease</keyword>
<dbReference type="InterPro" id="IPR050951">
    <property type="entry name" value="Retrovirus_Pol_polyprotein"/>
</dbReference>
<dbReference type="InterPro" id="IPR056924">
    <property type="entry name" value="SH3_Tf2-1"/>
</dbReference>
<feature type="compositionally biased region" description="Pro residues" evidence="19">
    <location>
        <begin position="657"/>
        <end position="666"/>
    </location>
</feature>
<feature type="region of interest" description="Disordered" evidence="19">
    <location>
        <begin position="718"/>
        <end position="854"/>
    </location>
</feature>
<feature type="region of interest" description="Disordered" evidence="19">
    <location>
        <begin position="1"/>
        <end position="22"/>
    </location>
</feature>
<feature type="compositionally biased region" description="Polar residues" evidence="19">
    <location>
        <begin position="1096"/>
        <end position="1105"/>
    </location>
</feature>
<feature type="domain" description="Integrase catalytic" evidence="21">
    <location>
        <begin position="2116"/>
        <end position="2276"/>
    </location>
</feature>
<feature type="region of interest" description="Disordered" evidence="19">
    <location>
        <begin position="632"/>
        <end position="671"/>
    </location>
</feature>
<reference evidence="22 23" key="1">
    <citation type="submission" date="2022-01" db="EMBL/GenBank/DDBJ databases">
        <title>A chromosomal length assembly of Cordylochernes scorpioides.</title>
        <authorList>
            <person name="Zeh D."/>
            <person name="Zeh J."/>
        </authorList>
    </citation>
    <scope>NUCLEOTIDE SEQUENCE [LARGE SCALE GENOMIC DNA]</scope>
    <source>
        <strain evidence="22">IN4F17</strain>
        <tissue evidence="22">Whole Body</tissue>
    </source>
</reference>
<dbReference type="Gene3D" id="1.10.340.70">
    <property type="match status" value="2"/>
</dbReference>
<feature type="region of interest" description="Disordered" evidence="19">
    <location>
        <begin position="95"/>
        <end position="148"/>
    </location>
</feature>
<dbReference type="PROSITE" id="PS50158">
    <property type="entry name" value="ZF_CCHC"/>
    <property type="match status" value="1"/>
</dbReference>
<dbReference type="SUPFAM" id="SSF56672">
    <property type="entry name" value="DNA/RNA polymerases"/>
    <property type="match status" value="2"/>
</dbReference>
<evidence type="ECO:0000256" key="3">
    <source>
        <dbReference type="ARBA" id="ARBA00022679"/>
    </source>
</evidence>
<keyword evidence="17" id="KW-0511">Multifunctional enzyme</keyword>
<dbReference type="Pfam" id="PF00665">
    <property type="entry name" value="rve"/>
    <property type="match status" value="1"/>
</dbReference>
<feature type="region of interest" description="Disordered" evidence="19">
    <location>
        <begin position="580"/>
        <end position="601"/>
    </location>
</feature>
<keyword evidence="23" id="KW-1185">Reference proteome</keyword>
<evidence type="ECO:0000256" key="11">
    <source>
        <dbReference type="ARBA" id="ARBA00022884"/>
    </source>
</evidence>
<evidence type="ECO:0000256" key="13">
    <source>
        <dbReference type="ARBA" id="ARBA00022918"/>
    </source>
</evidence>
<evidence type="ECO:0000256" key="18">
    <source>
        <dbReference type="PROSITE-ProRule" id="PRU00047"/>
    </source>
</evidence>
<dbReference type="Gene3D" id="3.30.420.10">
    <property type="entry name" value="Ribonuclease H-like superfamily/Ribonuclease H"/>
    <property type="match status" value="1"/>
</dbReference>
<keyword evidence="8" id="KW-0255">Endonuclease</keyword>
<keyword evidence="12" id="KW-0229">DNA integration</keyword>
<keyword evidence="9" id="KW-0378">Hydrolase</keyword>
<feature type="non-terminal residue" evidence="22">
    <location>
        <position position="1"/>
    </location>
</feature>
<feature type="compositionally biased region" description="Basic and acidic residues" evidence="19">
    <location>
        <begin position="1774"/>
        <end position="1794"/>
    </location>
</feature>
<feature type="compositionally biased region" description="Low complexity" evidence="19">
    <location>
        <begin position="738"/>
        <end position="747"/>
    </location>
</feature>
<keyword evidence="18" id="KW-0862">Zinc</keyword>
<organism evidence="22 23">
    <name type="scientific">Cordylochernes scorpioides</name>
    <dbReference type="NCBI Taxonomy" id="51811"/>
    <lineage>
        <taxon>Eukaryota</taxon>
        <taxon>Metazoa</taxon>
        <taxon>Ecdysozoa</taxon>
        <taxon>Arthropoda</taxon>
        <taxon>Chelicerata</taxon>
        <taxon>Arachnida</taxon>
        <taxon>Pseudoscorpiones</taxon>
        <taxon>Cheliferoidea</taxon>
        <taxon>Chernetidae</taxon>
        <taxon>Cordylochernes</taxon>
    </lineage>
</organism>
<keyword evidence="4" id="KW-0548">Nucleotidyltransferase</keyword>
<name>A0ABY6L818_9ARAC</name>
<evidence type="ECO:0000313" key="22">
    <source>
        <dbReference type="EMBL" id="UYV77306.1"/>
    </source>
</evidence>
<feature type="compositionally biased region" description="Polar residues" evidence="19">
    <location>
        <begin position="364"/>
        <end position="374"/>
    </location>
</feature>
<keyword evidence="13" id="KW-0695">RNA-directed DNA polymerase</keyword>
<feature type="domain" description="CCHC-type" evidence="20">
    <location>
        <begin position="329"/>
        <end position="344"/>
    </location>
</feature>
<evidence type="ECO:0000256" key="19">
    <source>
        <dbReference type="SAM" id="MobiDB-lite"/>
    </source>
</evidence>
<dbReference type="Gene3D" id="2.40.70.10">
    <property type="entry name" value="Acid Proteases"/>
    <property type="match status" value="1"/>
</dbReference>
<dbReference type="Pfam" id="PF03564">
    <property type="entry name" value="DUF1759"/>
    <property type="match status" value="1"/>
</dbReference>
<dbReference type="InterPro" id="IPR043502">
    <property type="entry name" value="DNA/RNA_pol_sf"/>
</dbReference>
<dbReference type="InterPro" id="IPR001969">
    <property type="entry name" value="Aspartic_peptidase_AS"/>
</dbReference>
<dbReference type="InterPro" id="IPR021109">
    <property type="entry name" value="Peptidase_aspartic_dom_sf"/>
</dbReference>
<sequence>MSLEATNLVWAGSPHRAEHEPGRLGFESQAVAEISADNQSQDEKSRIANASGDYANLPFDRQHVNFAAACIADVTPSTSGALAAATNWAEQMEAAESAEDGFTVVKHKRRRRESPSRPVEQRSSGVAASRRTGPTPRRRPPAGGATGVQMIRATQADIADARARQRSSTEDNCVFVEHCPDFGSTHYLQAVEELVGGAGNVLQVMKMDGHMLVGLSTKALAERLIRDGLDIGHTHLRAFPFKKRAERITVGNLPFFVDDAAVIEALKPYSDVTSIVPIRLRAGRYTFTDGRREAFILLKEGIALEKIPTRVIIRNKGNVLSAFISYGVKCSRCGRQGHRRANCPIIPGRASNNVQPQPAPLPSGASSTESRQPNRPTPTAPVPSPKRPASQTSAPGTPTALPARTSSDAVAPPSEPMEIAAEVLAPPTSNSAPQAVKPMEAPEAPADLRPPASQPAGVAPQALPASAAPPGPLHAQGTLVPPSPSSSEGKTRPDLEAYLKRNPGVSLAETDALGLGREEVLDILSSKTKAHKRGQHLTPPQSNALAGLINQILDLRPGGNSNIYKVLRQVLSELRTGQAAVPPTSTLPAPRPFHPTPLTSHKKKLTPAMITPPAPAPTQMGEVVPMTEVERCVPPLPAPQPAEPAPPAPQESTPATTTPPLPPPAPMEDDVDLMPELDTIFNEMITDPGFEPLLEPGISLDAVMFAVLYREDRLDLLGDLSPEQGRGDSRDADRRAAIQRPAPSPRSASREPRRMVPTGTADPRAQCTDNAIQRGPTPHNVRSVPQPTSTPRYRECTSSAVQLQVLRRETLAQRMPTSTSPGDPRKSADGAKQSQNHQSRVHSDQVKPETPQPSRLFETEVGSLTQLTVKLFLAPNIPCPFLIDTGASLNIVPYNLYHMLKTHLPNLTLEGHSLDLQTLNGFAKTMGKLSIPLTIGQISRRENFHVVNAPLPFGILSINSLHKFRLTIDFNKCTIFQLGAPLSTPSYHFNNVPNVCTYWQCQAMSQRSYHTAKSSAYDNHCVHSLKNTPLPTCPFFTKANCLFYMPSNNKATKALTCKKPAQNMSIQQDNSHTKHIGDHTSSHNYMTKPHNKHDIPNNNTQTAPIQQDGFHTNKHAPIRHHATNTHNPPNKRDTRAKRRQQPVSACTTVKNNTITPSTQNIEKIHATKQPHNRKTLRSFLKAVNAYKEFIPDHARLRTPLVNLLKRDVMWVWGDECQKAFTNLKESLTTHPTLHLYQEGLPCQVYCNTSTFGIAGILKQVYPDGKTYPVQHFSRSLRGHERNYSDLELQCLAIVESVDNFRACLMGRKFTILSDHPALQWLKEIKAPSGRLFRWRLRLSRYEYEVRSINGVQQYETGVVTRIPFCGFLDAPLIKSQQSSPPGKSRVTMDHNEVRTVSRKGVLKTIVPSSLTARLLKSVHTQHHHPNISKMTRLISSQYYWQNMTQDIAKQSTGCILTLYEKNSNRFPSHILQLRYLGKDIDKRIAIMEVETLIKKLKRIKKSIKGIEENIESIVSMVDVNATKCKLEYANNDLMKMSDIFLQKLEDEDLNDEVENCIDKCIRLKCELDLRHNGQETSEKKVNLHVKMPKLELPTFDGGLESWLSFKDLFYSAIGSNSQIPEIEKLQYLKGQLRGEALKLVNAFPITADNYVEVWQTLLTRYDNPKDLIFTQIDNALRLPKLADDNHKSMFKLIDSCNEIVRTVKVLGYQIDSLSDVFFVEIIQDKLDKTTRKQWELQNNPRVVPSIKDLMEFLEIRAKSLQNLPNKDANVEKHSIRRESHKEMEESSIKRETAPRMEVQQKQWGHPGRSPMDYSSKRRPCRICLNRGHAGRFHPENRLPLNNLLKKDVKWKWDEECETAFSKLKNMITSKPILAIYNPKYPIHLYTDASQEQIGSILKQEQPDGLLKPIAYRSRRMTSYESNYCVTEQECLAIIDAVDFFLPYLDGVHFTIHTDHACLKYLKNIKNPKGRLFRWSLKLSMFDFEIKHIRGTENKEADFLSRYPIAHFVSDPELKQAQFDDNINDRKYTKFNGLLTIKKKGLIKSVVPPSLREKVLIRAHQNYGHIGVSKMLNLISPIYYWPYLIQDISNYVKHCEVCQLNKISHQKKFGLLESLPPAKDPFDLVSIDTVGGLNYYNSTKKFLHIIVDHATRYIWAFPSKSQTTDSYINCLNKIFQIQKPKQFLSDRAPSFTSPRFRKYLINNNIKQLLTSSSRPQCNGLNERLNQTIITRLRCKFNNLKGKSIPWTKLLDSVLNEYNNTPHSITGYTPTYLLYGKLPYDPPLKESEFYPPIDTARTNAYNNTLKFHQINKIRYDQHYQPSTFKVGDKVWLQTFYHPDNRKLMPPMSGPFTILKQISPVNYEIDKPQSNLGKTTMVIHSSKLRPYYSKEGFELKLTKSKIPTLEKKTNQQVAPK</sequence>
<dbReference type="SUPFAM" id="SSF50630">
    <property type="entry name" value="Acid proteases"/>
    <property type="match status" value="1"/>
</dbReference>
<keyword evidence="18" id="KW-0863">Zinc-finger</keyword>
<evidence type="ECO:0000256" key="17">
    <source>
        <dbReference type="ARBA" id="ARBA00023268"/>
    </source>
</evidence>
<feature type="region of interest" description="Disordered" evidence="19">
    <location>
        <begin position="1065"/>
        <end position="1145"/>
    </location>
</feature>
<evidence type="ECO:0000256" key="15">
    <source>
        <dbReference type="ARBA" id="ARBA00023125"/>
    </source>
</evidence>
<dbReference type="PANTHER" id="PTHR37984">
    <property type="entry name" value="PROTEIN CBG26694"/>
    <property type="match status" value="1"/>
</dbReference>
<dbReference type="EMBL" id="CP092877">
    <property type="protein sequence ID" value="UYV77306.1"/>
    <property type="molecule type" value="Genomic_DNA"/>
</dbReference>
<feature type="compositionally biased region" description="Low complexity" evidence="19">
    <location>
        <begin position="456"/>
        <end position="466"/>
    </location>
</feature>
<feature type="compositionally biased region" description="Basic and acidic residues" evidence="19">
    <location>
        <begin position="1071"/>
        <end position="1081"/>
    </location>
</feature>
<dbReference type="CDD" id="cd09274">
    <property type="entry name" value="RNase_HI_RT_Ty3"/>
    <property type="match status" value="2"/>
</dbReference>
<evidence type="ECO:0000256" key="2">
    <source>
        <dbReference type="ARBA" id="ARBA00022670"/>
    </source>
</evidence>
<dbReference type="InterPro" id="IPR043128">
    <property type="entry name" value="Rev_trsase/Diguanyl_cyclase"/>
</dbReference>
<dbReference type="Pfam" id="PF17917">
    <property type="entry name" value="RT_RNaseH"/>
    <property type="match status" value="1"/>
</dbReference>
<feature type="compositionally biased region" description="Basic residues" evidence="19">
    <location>
        <begin position="1112"/>
        <end position="1123"/>
    </location>
</feature>
<dbReference type="Proteomes" id="UP001235939">
    <property type="component" value="Chromosome 15"/>
</dbReference>
<evidence type="ECO:0000256" key="12">
    <source>
        <dbReference type="ARBA" id="ARBA00022908"/>
    </source>
</evidence>
<dbReference type="PROSITE" id="PS50994">
    <property type="entry name" value="INTEGRASE"/>
    <property type="match status" value="1"/>
</dbReference>
<evidence type="ECO:0000256" key="5">
    <source>
        <dbReference type="ARBA" id="ARBA00022722"/>
    </source>
</evidence>
<dbReference type="InterPro" id="IPR041373">
    <property type="entry name" value="RT_RNaseH"/>
</dbReference>
<keyword evidence="11" id="KW-0694">RNA-binding</keyword>
<evidence type="ECO:0000256" key="6">
    <source>
        <dbReference type="ARBA" id="ARBA00022723"/>
    </source>
</evidence>
<dbReference type="PANTHER" id="PTHR37984:SF5">
    <property type="entry name" value="PROTEIN NYNRIN-LIKE"/>
    <property type="match status" value="1"/>
</dbReference>
<evidence type="ECO:0000313" key="23">
    <source>
        <dbReference type="Proteomes" id="UP001235939"/>
    </source>
</evidence>
<feature type="compositionally biased region" description="Pro residues" evidence="19">
    <location>
        <begin position="375"/>
        <end position="386"/>
    </location>
</feature>
<feature type="region of interest" description="Disordered" evidence="19">
    <location>
        <begin position="1774"/>
        <end position="1815"/>
    </location>
</feature>
<dbReference type="InterPro" id="IPR041588">
    <property type="entry name" value="Integrase_H2C2"/>
</dbReference>
<feature type="compositionally biased region" description="Pro residues" evidence="19">
    <location>
        <begin position="634"/>
        <end position="649"/>
    </location>
</feature>
<dbReference type="InterPro" id="IPR036397">
    <property type="entry name" value="RNaseH_sf"/>
</dbReference>
<dbReference type="InterPro" id="IPR001584">
    <property type="entry name" value="Integrase_cat-core"/>
</dbReference>
<feature type="region of interest" description="Disordered" evidence="19">
    <location>
        <begin position="344"/>
        <end position="413"/>
    </location>
</feature>